<evidence type="ECO:0000313" key="2">
    <source>
        <dbReference type="EnsemblPlants" id="OPUNC05G13450.1"/>
    </source>
</evidence>
<evidence type="ECO:0000313" key="3">
    <source>
        <dbReference type="Proteomes" id="UP000026962"/>
    </source>
</evidence>
<dbReference type="HOGENOM" id="CLU_1707163_0_0_1"/>
<feature type="compositionally biased region" description="Basic and acidic residues" evidence="1">
    <location>
        <begin position="97"/>
        <end position="108"/>
    </location>
</feature>
<feature type="compositionally biased region" description="Basic and acidic residues" evidence="1">
    <location>
        <begin position="125"/>
        <end position="148"/>
    </location>
</feature>
<evidence type="ECO:0008006" key="4">
    <source>
        <dbReference type="Google" id="ProtNLM"/>
    </source>
</evidence>
<feature type="region of interest" description="Disordered" evidence="1">
    <location>
        <begin position="1"/>
        <end position="20"/>
    </location>
</feature>
<dbReference type="Proteomes" id="UP000026962">
    <property type="component" value="Chromosome 5"/>
</dbReference>
<sequence>MEDDDHDHPSSGNIEGHCSAMSTSMTTAPCTASVVAGGAWGWEGVVDGTAGVGRAVVGSADAHANRRCVVEDHTAVAVEEELTNKGVLGTNKVAAAEAKDAEQRESSSREGCGSPVPLAASSEHGGVKRKEIEERKRDADMWVSHDESTSWTSQ</sequence>
<dbReference type="AlphaFoldDB" id="A0A0E0L258"/>
<evidence type="ECO:0000256" key="1">
    <source>
        <dbReference type="SAM" id="MobiDB-lite"/>
    </source>
</evidence>
<reference evidence="2" key="1">
    <citation type="submission" date="2015-04" db="UniProtKB">
        <authorList>
            <consortium name="EnsemblPlants"/>
        </authorList>
    </citation>
    <scope>IDENTIFICATION</scope>
</reference>
<organism evidence="2">
    <name type="scientific">Oryza punctata</name>
    <name type="common">Red rice</name>
    <dbReference type="NCBI Taxonomy" id="4537"/>
    <lineage>
        <taxon>Eukaryota</taxon>
        <taxon>Viridiplantae</taxon>
        <taxon>Streptophyta</taxon>
        <taxon>Embryophyta</taxon>
        <taxon>Tracheophyta</taxon>
        <taxon>Spermatophyta</taxon>
        <taxon>Magnoliopsida</taxon>
        <taxon>Liliopsida</taxon>
        <taxon>Poales</taxon>
        <taxon>Poaceae</taxon>
        <taxon>BOP clade</taxon>
        <taxon>Oryzoideae</taxon>
        <taxon>Oryzeae</taxon>
        <taxon>Oryzinae</taxon>
        <taxon>Oryza</taxon>
    </lineage>
</organism>
<feature type="region of interest" description="Disordered" evidence="1">
    <location>
        <begin position="95"/>
        <end position="154"/>
    </location>
</feature>
<keyword evidence="3" id="KW-1185">Reference proteome</keyword>
<accession>A0A0E0L258</accession>
<dbReference type="EnsemblPlants" id="OPUNC05G13450.1">
    <property type="protein sequence ID" value="OPUNC05G13450.1"/>
    <property type="gene ID" value="OPUNC05G13450"/>
</dbReference>
<protein>
    <recommendedName>
        <fullName evidence="4">DUF834 domain-containing protein</fullName>
    </recommendedName>
</protein>
<dbReference type="Gramene" id="OPUNC05G13450.1">
    <property type="protein sequence ID" value="OPUNC05G13450.1"/>
    <property type="gene ID" value="OPUNC05G13450"/>
</dbReference>
<reference evidence="2" key="2">
    <citation type="submission" date="2018-05" db="EMBL/GenBank/DDBJ databases">
        <title>OpunRS2 (Oryza punctata Reference Sequence Version 2).</title>
        <authorList>
            <person name="Zhang J."/>
            <person name="Kudrna D."/>
            <person name="Lee S."/>
            <person name="Talag J."/>
            <person name="Welchert J."/>
            <person name="Wing R.A."/>
        </authorList>
    </citation>
    <scope>NUCLEOTIDE SEQUENCE [LARGE SCALE GENOMIC DNA]</scope>
</reference>
<proteinExistence type="predicted"/>
<name>A0A0E0L258_ORYPU</name>